<name>A0A848KAH1_9NOCA</name>
<evidence type="ECO:0000313" key="5">
    <source>
        <dbReference type="Proteomes" id="UP000535543"/>
    </source>
</evidence>
<feature type="transmembrane region" description="Helical" evidence="2">
    <location>
        <begin position="72"/>
        <end position="93"/>
    </location>
</feature>
<dbReference type="AlphaFoldDB" id="A0A848KAH1"/>
<keyword evidence="2" id="KW-0812">Transmembrane</keyword>
<dbReference type="RefSeq" id="WP_169587183.1">
    <property type="nucleotide sequence ID" value="NZ_VCQU01000004.1"/>
</dbReference>
<keyword evidence="5" id="KW-1185">Reference proteome</keyword>
<evidence type="ECO:0000313" key="4">
    <source>
        <dbReference type="EMBL" id="NMN95833.1"/>
    </source>
</evidence>
<comment type="caution">
    <text evidence="4">The sequence shown here is derived from an EMBL/GenBank/DDBJ whole genome shotgun (WGS) entry which is preliminary data.</text>
</comment>
<evidence type="ECO:0000256" key="1">
    <source>
        <dbReference type="SAM" id="MobiDB-lite"/>
    </source>
</evidence>
<dbReference type="Proteomes" id="UP000535543">
    <property type="component" value="Unassembled WGS sequence"/>
</dbReference>
<dbReference type="EMBL" id="VCQU01000004">
    <property type="protein sequence ID" value="NMN95833.1"/>
    <property type="molecule type" value="Genomic_DNA"/>
</dbReference>
<keyword evidence="2" id="KW-0472">Membrane</keyword>
<sequence length="97" mass="10385">MVIMTCGMSALLARPVSAQSTALSPSSAIVDFGAQQRGQIPNAPREARTTDQDTSTVAKTKKRKRSRGIGKFIGIGVGLIILIIVIVVVVVLIRRRK</sequence>
<reference evidence="4 5" key="1">
    <citation type="submission" date="2019-05" db="EMBL/GenBank/DDBJ databases">
        <authorList>
            <person name="Lee S.D."/>
        </authorList>
    </citation>
    <scope>NUCLEOTIDE SEQUENCE [LARGE SCALE GENOMIC DNA]</scope>
    <source>
        <strain evidence="4 5">YC2-7</strain>
    </source>
</reference>
<proteinExistence type="predicted"/>
<keyword evidence="2" id="KW-1133">Transmembrane helix</keyword>
<reference evidence="4 5" key="2">
    <citation type="submission" date="2020-06" db="EMBL/GenBank/DDBJ databases">
        <title>Antribacter stalactiti gen. nov., sp. nov., a new member of the family Nacardiaceae isolated from a cave.</title>
        <authorList>
            <person name="Kim I.S."/>
        </authorList>
    </citation>
    <scope>NUCLEOTIDE SEQUENCE [LARGE SCALE GENOMIC DNA]</scope>
    <source>
        <strain evidence="4 5">YC2-7</strain>
    </source>
</reference>
<feature type="signal peptide" evidence="3">
    <location>
        <begin position="1"/>
        <end position="18"/>
    </location>
</feature>
<evidence type="ECO:0000256" key="3">
    <source>
        <dbReference type="SAM" id="SignalP"/>
    </source>
</evidence>
<gene>
    <name evidence="4" type="ORF">FGL95_12385</name>
</gene>
<organism evidence="4 5">
    <name type="scientific">Antrihabitans stalactiti</name>
    <dbReference type="NCBI Taxonomy" id="2584121"/>
    <lineage>
        <taxon>Bacteria</taxon>
        <taxon>Bacillati</taxon>
        <taxon>Actinomycetota</taxon>
        <taxon>Actinomycetes</taxon>
        <taxon>Mycobacteriales</taxon>
        <taxon>Nocardiaceae</taxon>
        <taxon>Antrihabitans</taxon>
    </lineage>
</organism>
<keyword evidence="3" id="KW-0732">Signal</keyword>
<feature type="chain" id="PRO_5032616170" evidence="3">
    <location>
        <begin position="19"/>
        <end position="97"/>
    </location>
</feature>
<protein>
    <submittedName>
        <fullName evidence="4">Uncharacterized protein</fullName>
    </submittedName>
</protein>
<feature type="region of interest" description="Disordered" evidence="1">
    <location>
        <begin position="40"/>
        <end position="64"/>
    </location>
</feature>
<evidence type="ECO:0000256" key="2">
    <source>
        <dbReference type="SAM" id="Phobius"/>
    </source>
</evidence>
<accession>A0A848KAH1</accession>